<dbReference type="Proteomes" id="UP001059597">
    <property type="component" value="Chromosome"/>
</dbReference>
<reference evidence="1" key="1">
    <citation type="submission" date="2022-06" db="EMBL/GenBank/DDBJ databases">
        <title>Complete genome sequence of Streptomyces nigrescens HEK616.</title>
        <authorList>
            <person name="Asamizu S."/>
            <person name="Onaka H."/>
        </authorList>
    </citation>
    <scope>NUCLEOTIDE SEQUENCE</scope>
    <source>
        <strain evidence="1">HEK616</strain>
    </source>
</reference>
<accession>A0ABM8A414</accession>
<dbReference type="RefSeq" id="WP_261956588.1">
    <property type="nucleotide sequence ID" value="NZ_AP026073.1"/>
</dbReference>
<evidence type="ECO:0008006" key="3">
    <source>
        <dbReference type="Google" id="ProtNLM"/>
    </source>
</evidence>
<sequence length="158" mass="17515">MPQPTPPRRACPPECPGSVHGLWTQAKAAYQAGAFPLYASPDWCDLRPDDPQRLASVLAAAESWRRHQAEQDRLDVLMDADPDAWWRAVTASASNEAHRTLVRLRLSSVPTAAEMTARRHPHPTTQLHASPGWPSIAIPGRPGHYLTWHGDEHQEEAA</sequence>
<proteinExistence type="predicted"/>
<dbReference type="EMBL" id="AP026073">
    <property type="protein sequence ID" value="BDM73338.1"/>
    <property type="molecule type" value="Genomic_DNA"/>
</dbReference>
<organism evidence="1 2">
    <name type="scientific">Streptomyces nigrescens</name>
    <dbReference type="NCBI Taxonomy" id="1920"/>
    <lineage>
        <taxon>Bacteria</taxon>
        <taxon>Bacillati</taxon>
        <taxon>Actinomycetota</taxon>
        <taxon>Actinomycetes</taxon>
        <taxon>Kitasatosporales</taxon>
        <taxon>Streptomycetaceae</taxon>
        <taxon>Streptomyces</taxon>
    </lineage>
</organism>
<evidence type="ECO:0000313" key="2">
    <source>
        <dbReference type="Proteomes" id="UP001059597"/>
    </source>
</evidence>
<keyword evidence="2" id="KW-1185">Reference proteome</keyword>
<evidence type="ECO:0000313" key="1">
    <source>
        <dbReference type="EMBL" id="BDM73338.1"/>
    </source>
</evidence>
<name>A0ABM8A414_STRNI</name>
<protein>
    <recommendedName>
        <fullName evidence="3">DUF2742 domain-containing protein</fullName>
    </recommendedName>
</protein>
<gene>
    <name evidence="1" type="ORF">HEK616_68250</name>
</gene>